<dbReference type="OrthoDB" id="10392782at2759"/>
<dbReference type="AlphaFoldDB" id="A0A2P5ENT0"/>
<evidence type="ECO:0000313" key="2">
    <source>
        <dbReference type="Proteomes" id="UP000237000"/>
    </source>
</evidence>
<accession>A0A2P5ENT0</accession>
<dbReference type="InParanoid" id="A0A2P5ENT0"/>
<sequence length="59" mass="6922">MALFGYLDWVMIIVKRLLQLLYDASTISGSKLTSSFICLAKEEYYVVQIRLYRTRSKLI</sequence>
<dbReference type="EMBL" id="JXTC01000120">
    <property type="protein sequence ID" value="PON87203.1"/>
    <property type="molecule type" value="Genomic_DNA"/>
</dbReference>
<name>A0A2P5ENT0_TREOI</name>
<comment type="caution">
    <text evidence="1">The sequence shown here is derived from an EMBL/GenBank/DDBJ whole genome shotgun (WGS) entry which is preliminary data.</text>
</comment>
<organism evidence="1 2">
    <name type="scientific">Trema orientale</name>
    <name type="common">Charcoal tree</name>
    <name type="synonym">Celtis orientalis</name>
    <dbReference type="NCBI Taxonomy" id="63057"/>
    <lineage>
        <taxon>Eukaryota</taxon>
        <taxon>Viridiplantae</taxon>
        <taxon>Streptophyta</taxon>
        <taxon>Embryophyta</taxon>
        <taxon>Tracheophyta</taxon>
        <taxon>Spermatophyta</taxon>
        <taxon>Magnoliopsida</taxon>
        <taxon>eudicotyledons</taxon>
        <taxon>Gunneridae</taxon>
        <taxon>Pentapetalae</taxon>
        <taxon>rosids</taxon>
        <taxon>fabids</taxon>
        <taxon>Rosales</taxon>
        <taxon>Cannabaceae</taxon>
        <taxon>Trema</taxon>
    </lineage>
</organism>
<protein>
    <submittedName>
        <fullName evidence="1">Uncharacterized protein</fullName>
    </submittedName>
</protein>
<proteinExistence type="predicted"/>
<evidence type="ECO:0000313" key="1">
    <source>
        <dbReference type="EMBL" id="PON87203.1"/>
    </source>
</evidence>
<reference evidence="2" key="1">
    <citation type="submission" date="2016-06" db="EMBL/GenBank/DDBJ databases">
        <title>Parallel loss of symbiosis genes in relatives of nitrogen-fixing non-legume Parasponia.</title>
        <authorList>
            <person name="Van Velzen R."/>
            <person name="Holmer R."/>
            <person name="Bu F."/>
            <person name="Rutten L."/>
            <person name="Van Zeijl A."/>
            <person name="Liu W."/>
            <person name="Santuari L."/>
            <person name="Cao Q."/>
            <person name="Sharma T."/>
            <person name="Shen D."/>
            <person name="Roswanjaya Y."/>
            <person name="Wardhani T."/>
            <person name="Kalhor M.S."/>
            <person name="Jansen J."/>
            <person name="Van den Hoogen J."/>
            <person name="Gungor B."/>
            <person name="Hartog M."/>
            <person name="Hontelez J."/>
            <person name="Verver J."/>
            <person name="Yang W.-C."/>
            <person name="Schijlen E."/>
            <person name="Repin R."/>
            <person name="Schilthuizen M."/>
            <person name="Schranz E."/>
            <person name="Heidstra R."/>
            <person name="Miyata K."/>
            <person name="Fedorova E."/>
            <person name="Kohlen W."/>
            <person name="Bisseling T."/>
            <person name="Smit S."/>
            <person name="Geurts R."/>
        </authorList>
    </citation>
    <scope>NUCLEOTIDE SEQUENCE [LARGE SCALE GENOMIC DNA]</scope>
    <source>
        <strain evidence="2">cv. RG33-2</strain>
    </source>
</reference>
<keyword evidence="2" id="KW-1185">Reference proteome</keyword>
<dbReference type="Proteomes" id="UP000237000">
    <property type="component" value="Unassembled WGS sequence"/>
</dbReference>
<gene>
    <name evidence="1" type="ORF">TorRG33x02_169800</name>
</gene>